<gene>
    <name evidence="14" type="ORF">PPSIR1_11786</name>
</gene>
<dbReference type="Gene3D" id="1.10.510.10">
    <property type="entry name" value="Transferase(Phosphotransferase) domain 1"/>
    <property type="match status" value="1"/>
</dbReference>
<evidence type="ECO:0000256" key="5">
    <source>
        <dbReference type="ARBA" id="ARBA00022679"/>
    </source>
</evidence>
<feature type="region of interest" description="Disordered" evidence="12">
    <location>
        <begin position="1"/>
        <end position="27"/>
    </location>
</feature>
<keyword evidence="7 14" id="KW-0418">Kinase</keyword>
<keyword evidence="4" id="KW-0723">Serine/threonine-protein kinase</keyword>
<keyword evidence="15" id="KW-1185">Reference proteome</keyword>
<dbReference type="PANTHER" id="PTHR43289">
    <property type="entry name" value="MITOGEN-ACTIVATED PROTEIN KINASE KINASE KINASE 20-RELATED"/>
    <property type="match status" value="1"/>
</dbReference>
<dbReference type="EMBL" id="ABCS01000120">
    <property type="protein sequence ID" value="EDM74665.1"/>
    <property type="molecule type" value="Genomic_DNA"/>
</dbReference>
<evidence type="ECO:0000256" key="12">
    <source>
        <dbReference type="SAM" id="MobiDB-lite"/>
    </source>
</evidence>
<dbReference type="InterPro" id="IPR001245">
    <property type="entry name" value="Ser-Thr/Tyr_kinase_cat_dom"/>
</dbReference>
<evidence type="ECO:0000313" key="14">
    <source>
        <dbReference type="EMBL" id="EDM74665.1"/>
    </source>
</evidence>
<feature type="repeat" description="TPR" evidence="10">
    <location>
        <begin position="696"/>
        <end position="729"/>
    </location>
</feature>
<dbReference type="GO" id="GO:0005813">
    <property type="term" value="C:centrosome"/>
    <property type="evidence" value="ECO:0007669"/>
    <property type="project" value="UniProtKB-SubCell"/>
</dbReference>
<dbReference type="PROSITE" id="PS00108">
    <property type="entry name" value="PROTEIN_KINASE_ST"/>
    <property type="match status" value="1"/>
</dbReference>
<comment type="caution">
    <text evidence="14">The sequence shown here is derived from an EMBL/GenBank/DDBJ whole genome shotgun (WGS) entry which is preliminary data.</text>
</comment>
<dbReference type="STRING" id="391625.PPSIR1_11786"/>
<dbReference type="Gene3D" id="3.30.200.20">
    <property type="entry name" value="Phosphorylase Kinase, domain 1"/>
    <property type="match status" value="1"/>
</dbReference>
<comment type="subcellular location">
    <subcellularLocation>
        <location evidence="1">Cytoplasm</location>
        <location evidence="1">Cytoskeleton</location>
        <location evidence="1">Microtubule organizing center</location>
        <location evidence="1">Centrosome</location>
    </subcellularLocation>
    <subcellularLocation>
        <location evidence="2">Cytoplasm</location>
        <location evidence="2">Cytoskeleton</location>
        <location evidence="2">Spindle pole</location>
    </subcellularLocation>
</comment>
<dbReference type="PROSITE" id="PS50011">
    <property type="entry name" value="PROTEIN_KINASE_DOM"/>
    <property type="match status" value="1"/>
</dbReference>
<evidence type="ECO:0000259" key="13">
    <source>
        <dbReference type="PROSITE" id="PS50011"/>
    </source>
</evidence>
<keyword evidence="10" id="KW-0802">TPR repeat</keyword>
<accession>A6GHJ2</accession>
<evidence type="ECO:0000313" key="15">
    <source>
        <dbReference type="Proteomes" id="UP000005801"/>
    </source>
</evidence>
<evidence type="ECO:0000256" key="4">
    <source>
        <dbReference type="ARBA" id="ARBA00022527"/>
    </source>
</evidence>
<dbReference type="SUPFAM" id="SSF48452">
    <property type="entry name" value="TPR-like"/>
    <property type="match status" value="1"/>
</dbReference>
<evidence type="ECO:0000256" key="3">
    <source>
        <dbReference type="ARBA" id="ARBA00010886"/>
    </source>
</evidence>
<dbReference type="PROSITE" id="PS50005">
    <property type="entry name" value="TPR"/>
    <property type="match status" value="1"/>
</dbReference>
<dbReference type="Pfam" id="PF07714">
    <property type="entry name" value="PK_Tyr_Ser-Thr"/>
    <property type="match status" value="1"/>
</dbReference>
<proteinExistence type="inferred from homology"/>
<organism evidence="14 15">
    <name type="scientific">Plesiocystis pacifica SIR-1</name>
    <dbReference type="NCBI Taxonomy" id="391625"/>
    <lineage>
        <taxon>Bacteria</taxon>
        <taxon>Pseudomonadati</taxon>
        <taxon>Myxococcota</taxon>
        <taxon>Polyangia</taxon>
        <taxon>Nannocystales</taxon>
        <taxon>Nannocystaceae</taxon>
        <taxon>Plesiocystis</taxon>
    </lineage>
</organism>
<keyword evidence="9" id="KW-0206">Cytoskeleton</keyword>
<dbReference type="GO" id="GO:0000922">
    <property type="term" value="C:spindle pole"/>
    <property type="evidence" value="ECO:0007669"/>
    <property type="project" value="UniProtKB-SubCell"/>
</dbReference>
<evidence type="ECO:0000256" key="8">
    <source>
        <dbReference type="ARBA" id="ARBA00022840"/>
    </source>
</evidence>
<dbReference type="Pfam" id="PF13374">
    <property type="entry name" value="TPR_10"/>
    <property type="match status" value="1"/>
</dbReference>
<keyword evidence="6 11" id="KW-0547">Nucleotide-binding</keyword>
<dbReference type="Pfam" id="PF13424">
    <property type="entry name" value="TPR_12"/>
    <property type="match status" value="1"/>
</dbReference>
<feature type="region of interest" description="Disordered" evidence="12">
    <location>
        <begin position="221"/>
        <end position="247"/>
    </location>
</feature>
<dbReference type="GO" id="GO:0004674">
    <property type="term" value="F:protein serine/threonine kinase activity"/>
    <property type="evidence" value="ECO:0007669"/>
    <property type="project" value="UniProtKB-KW"/>
</dbReference>
<comment type="similarity">
    <text evidence="3">Belongs to the protein kinase superfamily. NEK Ser/Thr protein kinase family. NIMA subfamily.</text>
</comment>
<dbReference type="InterPro" id="IPR011009">
    <property type="entry name" value="Kinase-like_dom_sf"/>
</dbReference>
<dbReference type="GO" id="GO:0005524">
    <property type="term" value="F:ATP binding"/>
    <property type="evidence" value="ECO:0007669"/>
    <property type="project" value="UniProtKB-UniRule"/>
</dbReference>
<name>A6GHJ2_9BACT</name>
<dbReference type="InterPro" id="IPR000719">
    <property type="entry name" value="Prot_kinase_dom"/>
</dbReference>
<evidence type="ECO:0000256" key="9">
    <source>
        <dbReference type="ARBA" id="ARBA00023212"/>
    </source>
</evidence>
<dbReference type="InterPro" id="IPR017441">
    <property type="entry name" value="Protein_kinase_ATP_BS"/>
</dbReference>
<dbReference type="Proteomes" id="UP000005801">
    <property type="component" value="Unassembled WGS sequence"/>
</dbReference>
<evidence type="ECO:0000256" key="10">
    <source>
        <dbReference type="PROSITE-ProRule" id="PRU00339"/>
    </source>
</evidence>
<dbReference type="PROSITE" id="PS00107">
    <property type="entry name" value="PROTEIN_KINASE_ATP"/>
    <property type="match status" value="1"/>
</dbReference>
<feature type="binding site" evidence="11">
    <location>
        <position position="68"/>
    </location>
    <ligand>
        <name>ATP</name>
        <dbReference type="ChEBI" id="CHEBI:30616"/>
    </ligand>
</feature>
<dbReference type="Pfam" id="PF00069">
    <property type="entry name" value="Pkinase"/>
    <property type="match status" value="1"/>
</dbReference>
<dbReference type="CDD" id="cd14014">
    <property type="entry name" value="STKc_PknB_like"/>
    <property type="match status" value="1"/>
</dbReference>
<dbReference type="InterPro" id="IPR011990">
    <property type="entry name" value="TPR-like_helical_dom_sf"/>
</dbReference>
<protein>
    <submittedName>
        <fullName evidence="14">Serine/threonine kinase family protein</fullName>
    </submittedName>
</protein>
<dbReference type="InterPro" id="IPR019734">
    <property type="entry name" value="TPR_rpt"/>
</dbReference>
<keyword evidence="8 11" id="KW-0067">ATP-binding</keyword>
<feature type="domain" description="Protein kinase" evidence="13">
    <location>
        <begin position="39"/>
        <end position="354"/>
    </location>
</feature>
<feature type="compositionally biased region" description="Basic and acidic residues" evidence="12">
    <location>
        <begin position="221"/>
        <end position="233"/>
    </location>
</feature>
<dbReference type="eggNOG" id="COG0515">
    <property type="taxonomic scope" value="Bacteria"/>
</dbReference>
<dbReference type="SUPFAM" id="SSF56112">
    <property type="entry name" value="Protein kinase-like (PK-like)"/>
    <property type="match status" value="1"/>
</dbReference>
<keyword evidence="5" id="KW-0808">Transferase</keyword>
<evidence type="ECO:0000256" key="11">
    <source>
        <dbReference type="PROSITE-ProRule" id="PRU10141"/>
    </source>
</evidence>
<evidence type="ECO:0000256" key="7">
    <source>
        <dbReference type="ARBA" id="ARBA00022777"/>
    </source>
</evidence>
<evidence type="ECO:0000256" key="1">
    <source>
        <dbReference type="ARBA" id="ARBA00004300"/>
    </source>
</evidence>
<dbReference type="InterPro" id="IPR008271">
    <property type="entry name" value="Ser/Thr_kinase_AS"/>
</dbReference>
<dbReference type="Gene3D" id="1.25.40.10">
    <property type="entry name" value="Tetratricopeptide repeat domain"/>
    <property type="match status" value="1"/>
</dbReference>
<keyword evidence="9" id="KW-0963">Cytoplasm</keyword>
<sequence>MIARERPPSTQATLAPEGEGEGEGEQGLAATVPSSIGRYLIRRRIGAGGMGMVLAAHDPELDRELAIKLIHPRAAGREEARTRMLREAKGLARLSHSNVVQVYDAGTVDGRVFIAMELVDGEPLSAWQAREGRSTADILEVYLQAGRGLAAAHGVELVHRDFKPDNVLVDRQGRAKVLDFGLVRAIGKVLDAGAAGTEPSIELALDATLDPSSLDEQLERALADSDAVPRSRPGELSGSSELDSDITHGGAVMGTPAYMSPEQWRGARAGARSDQFSFCVALWEALYGARPFAGRTASQLASAVCTGQLREPPGTVRLPGSLRAALERGLSLEPDARFPTMDALLTELARDDWTRRSLPLAITATLAFALLAWVRFGVSAQDLGADAAPLCEASGARMVEVWSPERGAEIGAAFEATGQPSAELIASRVGAGLDDYAARWQAAAVDNCEATRVRHEQSEELLDLRTRCLDERRTQLGALVEVLTDADASTVEAALTAVEGLPSLAACDASRVLSSEALPDDAERAAGVREVRRELGAVRVRLDTGRFADAKARLDALEPRMDALDFDSVRAEFALLRGRLVFRFTEDADAAEAHLREGYLIALRIRDEGLTRRAAIWLTELESSRGRMDFARLWADQAKVLIERDGGSEPGLAADLADTLSWMAHQAGDDELARAEALRGLELLDEAQLDAPTRRVPLYLDLGLAAYAQGDLAAAEDSFEAALTIAADSVGRDNAIATGALNNLAFTCQGQGDLDRARALLEEAVTNREREFGREHASVGLALSNLASVDVERGDGLAALASAERAVRILDARRGPDNLASLLARQRLGLAHGLVGEYAQATAELETVAARAGAEPNPDLRLVAEVNGDLAAIVAARGGGEREVEARLKASLEAEAAAWADLVYVGHFALALGQPELAARVFAVVEAKAEVGQAEGGLDMASRQRLALARLEWARALAALEAEGAARALAVLERIDRGDLEGAPPLLAQLDAQLERLRAVPEP</sequence>
<evidence type="ECO:0000256" key="6">
    <source>
        <dbReference type="ARBA" id="ARBA00022741"/>
    </source>
</evidence>
<dbReference type="SMART" id="SM00028">
    <property type="entry name" value="TPR"/>
    <property type="match status" value="2"/>
</dbReference>
<dbReference type="PANTHER" id="PTHR43289:SF6">
    <property type="entry name" value="SERINE_THREONINE-PROTEIN KINASE NEKL-3"/>
    <property type="match status" value="1"/>
</dbReference>
<dbReference type="AlphaFoldDB" id="A6GHJ2"/>
<evidence type="ECO:0000256" key="2">
    <source>
        <dbReference type="ARBA" id="ARBA00004647"/>
    </source>
</evidence>
<reference evidence="14 15" key="1">
    <citation type="submission" date="2007-06" db="EMBL/GenBank/DDBJ databases">
        <authorList>
            <person name="Shimkets L."/>
            <person name="Ferriera S."/>
            <person name="Johnson J."/>
            <person name="Kravitz S."/>
            <person name="Beeson K."/>
            <person name="Sutton G."/>
            <person name="Rogers Y.-H."/>
            <person name="Friedman R."/>
            <person name="Frazier M."/>
            <person name="Venter J.C."/>
        </authorList>
    </citation>
    <scope>NUCLEOTIDE SEQUENCE [LARGE SCALE GENOMIC DNA]</scope>
    <source>
        <strain evidence="14 15">SIR-1</strain>
    </source>
</reference>